<dbReference type="PANTHER" id="PTHR43653:SF1">
    <property type="entry name" value="CYTOCHROME C-TYPE BIOGENESIS PROTEIN CCMF"/>
    <property type="match status" value="1"/>
</dbReference>
<evidence type="ECO:0000256" key="10">
    <source>
        <dbReference type="SAM" id="MobiDB-lite"/>
    </source>
</evidence>
<keyword evidence="5 11" id="KW-0812">Transmembrane</keyword>
<evidence type="ECO:0000313" key="14">
    <source>
        <dbReference type="EMBL" id="WMD22791.1"/>
    </source>
</evidence>
<keyword evidence="6" id="KW-0201">Cytochrome c-type biogenesis</keyword>
<proteinExistence type="inferred from homology"/>
<evidence type="ECO:0000256" key="9">
    <source>
        <dbReference type="ARBA" id="ARBA00037230"/>
    </source>
</evidence>
<feature type="transmembrane region" description="Helical" evidence="11">
    <location>
        <begin position="177"/>
        <end position="197"/>
    </location>
</feature>
<protein>
    <submittedName>
        <fullName evidence="14">Heme lyase CcmF/NrfE family subunit</fullName>
    </submittedName>
</protein>
<evidence type="ECO:0000256" key="11">
    <source>
        <dbReference type="SAM" id="Phobius"/>
    </source>
</evidence>
<gene>
    <name evidence="14" type="ORF">RAS12_10580</name>
</gene>
<feature type="transmembrane region" description="Helical" evidence="11">
    <location>
        <begin position="352"/>
        <end position="373"/>
    </location>
</feature>
<evidence type="ECO:0000256" key="3">
    <source>
        <dbReference type="ARBA" id="ARBA00022475"/>
    </source>
</evidence>
<reference evidence="14 15" key="1">
    <citation type="submission" date="2023-08" db="EMBL/GenBank/DDBJ databases">
        <title>Achromobacter seleniivolatilans sp. nov., isolated from seleniferous soil.</title>
        <authorList>
            <person name="Zhang S."/>
            <person name="Li K."/>
            <person name="Peng J."/>
            <person name="Zhao Q."/>
            <person name="Wang H."/>
            <person name="Guo Y."/>
        </authorList>
    </citation>
    <scope>NUCLEOTIDE SEQUENCE [LARGE SCALE GENOMIC DNA]</scope>
    <source>
        <strain evidence="14 15">R39</strain>
    </source>
</reference>
<evidence type="ECO:0000256" key="8">
    <source>
        <dbReference type="ARBA" id="ARBA00023136"/>
    </source>
</evidence>
<keyword evidence="4" id="KW-0997">Cell inner membrane</keyword>
<keyword evidence="15" id="KW-1185">Reference proteome</keyword>
<evidence type="ECO:0000256" key="5">
    <source>
        <dbReference type="ARBA" id="ARBA00022692"/>
    </source>
</evidence>
<evidence type="ECO:0000256" key="6">
    <source>
        <dbReference type="ARBA" id="ARBA00022748"/>
    </source>
</evidence>
<comment type="similarity">
    <text evidence="2">Belongs to the CcmF/CycK/Ccl1/NrfE/CcsA family.</text>
</comment>
<feature type="transmembrane region" description="Helical" evidence="11">
    <location>
        <begin position="42"/>
        <end position="62"/>
    </location>
</feature>
<dbReference type="PRINTS" id="PR01410">
    <property type="entry name" value="CCBIOGENESIS"/>
</dbReference>
<feature type="region of interest" description="Disordered" evidence="10">
    <location>
        <begin position="649"/>
        <end position="689"/>
    </location>
</feature>
<keyword evidence="14" id="KW-0456">Lyase</keyword>
<comment type="subcellular location">
    <subcellularLocation>
        <location evidence="1">Cell inner membrane</location>
        <topology evidence="1">Multi-pass membrane protein</topology>
    </subcellularLocation>
</comment>
<keyword evidence="8 11" id="KW-0472">Membrane</keyword>
<dbReference type="NCBIfam" id="TIGR00353">
    <property type="entry name" value="nrfE"/>
    <property type="match status" value="1"/>
</dbReference>
<feature type="transmembrane region" description="Helical" evidence="11">
    <location>
        <begin position="249"/>
        <end position="265"/>
    </location>
</feature>
<dbReference type="PRINTS" id="PR01411">
    <property type="entry name" value="CCMFBIOGNSIS"/>
</dbReference>
<evidence type="ECO:0000259" key="13">
    <source>
        <dbReference type="Pfam" id="PF16327"/>
    </source>
</evidence>
<dbReference type="Proteomes" id="UP001234798">
    <property type="component" value="Chromosome"/>
</dbReference>
<dbReference type="InterPro" id="IPR002541">
    <property type="entry name" value="Cyt_c_assembly"/>
</dbReference>
<feature type="transmembrane region" description="Helical" evidence="11">
    <location>
        <begin position="393"/>
        <end position="413"/>
    </location>
</feature>
<keyword evidence="3" id="KW-1003">Cell membrane</keyword>
<dbReference type="InterPro" id="IPR032523">
    <property type="entry name" value="CcmF_C"/>
</dbReference>
<feature type="transmembrane region" description="Helical" evidence="11">
    <location>
        <begin position="96"/>
        <end position="113"/>
    </location>
</feature>
<dbReference type="EMBL" id="CP132976">
    <property type="protein sequence ID" value="WMD22791.1"/>
    <property type="molecule type" value="Genomic_DNA"/>
</dbReference>
<evidence type="ECO:0000256" key="2">
    <source>
        <dbReference type="ARBA" id="ARBA00009186"/>
    </source>
</evidence>
<feature type="transmembrane region" description="Helical" evidence="11">
    <location>
        <begin position="449"/>
        <end position="473"/>
    </location>
</feature>
<evidence type="ECO:0000259" key="12">
    <source>
        <dbReference type="Pfam" id="PF01578"/>
    </source>
</evidence>
<feature type="transmembrane region" description="Helical" evidence="11">
    <location>
        <begin position="274"/>
        <end position="292"/>
    </location>
</feature>
<accession>A0ABY9M6Y8</accession>
<dbReference type="InterPro" id="IPR003567">
    <property type="entry name" value="Cyt_c_biogenesis"/>
</dbReference>
<feature type="transmembrane region" description="Helical" evidence="11">
    <location>
        <begin position="494"/>
        <end position="514"/>
    </location>
</feature>
<evidence type="ECO:0000256" key="4">
    <source>
        <dbReference type="ARBA" id="ARBA00022519"/>
    </source>
</evidence>
<dbReference type="Pfam" id="PF16327">
    <property type="entry name" value="CcmF_C"/>
    <property type="match status" value="1"/>
</dbReference>
<evidence type="ECO:0000313" key="15">
    <source>
        <dbReference type="Proteomes" id="UP001234798"/>
    </source>
</evidence>
<evidence type="ECO:0000256" key="1">
    <source>
        <dbReference type="ARBA" id="ARBA00004429"/>
    </source>
</evidence>
<sequence length="689" mass="74668">MIPEIGLFSLILALLTALAQAILPLIGAATGWQAGLRVARPAAVGQFCLTTLAFGCLAWSFVNNDFSVLYVAGNSHADLPAAYRFAAVWGGHEGSLVLWLYLLTAWTLAVAVFSRRLPLPFAGRVLAVMGWISVGFLLFLLFLSNPFERLMPPAMAGRDLNPLLQDPGMIVHPPMLYMGYVGFSVAFAFAIAALLSGELDALWARWVRPWTLAAWTFLTIGILLGSAWAYYVLGWGGWWFWDPVENASFMPWLAGTALIHSLIVTERRGAFRSWTVLLAICTFSLSILGTFLVRSGVLTSVHAFAVDPGRGLYILAFMTVIVGGSLLLYAWRAPTVGLGGGFSLLSRESLLLSNNVVLTVAAGSVLLGTLYPVVLDVLDWGKISIGPPYFEAVFVPLMTPAIFLMGVGPMARWKQAEVPELARRLRVAFGVSVATAVLAPLAMPGPLRLGSPMIILGLWLAAWSVASAAVHAWQRLTDGGGQPLRRLTRQPRSWYGMLLAHAGVGIFIAGVTLANGYEVKQELRVELGATQNAGGYQFTFASIGPAQGPNYTAQRAVFPVTRDGKPVVTLYPEKRLYTVQDMALSQADIDSSFTRDLFVALGEPVSDTAWTVRIQVKPFMTWIWTGCLLMALGGLLAAGDKRYRQPQEKLADLPGSGLNPVLQRRSTPAHAPLPTVAAPRANRTPREDY</sequence>
<feature type="transmembrane region" description="Helical" evidence="11">
    <location>
        <begin position="6"/>
        <end position="30"/>
    </location>
</feature>
<feature type="transmembrane region" description="Helical" evidence="11">
    <location>
        <begin position="209"/>
        <end position="229"/>
    </location>
</feature>
<dbReference type="RefSeq" id="WP_306948048.1">
    <property type="nucleotide sequence ID" value="NZ_CP132976.1"/>
</dbReference>
<keyword evidence="7 11" id="KW-1133">Transmembrane helix</keyword>
<feature type="transmembrane region" description="Helical" evidence="11">
    <location>
        <begin position="125"/>
        <end position="143"/>
    </location>
</feature>
<name>A0ABY9M6Y8_9BURK</name>
<feature type="transmembrane region" description="Helical" evidence="11">
    <location>
        <begin position="312"/>
        <end position="331"/>
    </location>
</feature>
<evidence type="ECO:0000256" key="7">
    <source>
        <dbReference type="ARBA" id="ARBA00022989"/>
    </source>
</evidence>
<feature type="domain" description="Cytochrome c-type biogenesis protein CcmF C-terminal" evidence="13">
    <location>
        <begin position="315"/>
        <end position="641"/>
    </location>
</feature>
<feature type="transmembrane region" description="Helical" evidence="11">
    <location>
        <begin position="425"/>
        <end position="443"/>
    </location>
</feature>
<dbReference type="NCBIfam" id="NF007691">
    <property type="entry name" value="PRK10369.1"/>
    <property type="match status" value="1"/>
</dbReference>
<dbReference type="Pfam" id="PF01578">
    <property type="entry name" value="Cytochrom_C_asm"/>
    <property type="match status" value="1"/>
</dbReference>
<dbReference type="GO" id="GO:0016829">
    <property type="term" value="F:lyase activity"/>
    <property type="evidence" value="ECO:0007669"/>
    <property type="project" value="UniProtKB-KW"/>
</dbReference>
<organism evidence="14 15">
    <name type="scientific">Achromobacter seleniivolatilans</name>
    <dbReference type="NCBI Taxonomy" id="3047478"/>
    <lineage>
        <taxon>Bacteria</taxon>
        <taxon>Pseudomonadati</taxon>
        <taxon>Pseudomonadota</taxon>
        <taxon>Betaproteobacteria</taxon>
        <taxon>Burkholderiales</taxon>
        <taxon>Alcaligenaceae</taxon>
        <taxon>Achromobacter</taxon>
    </lineage>
</organism>
<dbReference type="PANTHER" id="PTHR43653">
    <property type="entry name" value="CYTOCHROME C ASSEMBLY PROTEIN-RELATED"/>
    <property type="match status" value="1"/>
</dbReference>
<comment type="function">
    <text evidence="9">Required for the biogenesis of c-type cytochromes. Possible subunit of a heme lyase.</text>
</comment>
<feature type="domain" description="Cytochrome c assembly protein" evidence="12">
    <location>
        <begin position="89"/>
        <end position="295"/>
    </location>
</feature>
<feature type="transmembrane region" description="Helical" evidence="11">
    <location>
        <begin position="619"/>
        <end position="639"/>
    </location>
</feature>
<dbReference type="InterPro" id="IPR003568">
    <property type="entry name" value="Cyt_c_biogenesis_CcmF"/>
</dbReference>